<dbReference type="EMBL" id="JAOVZR010000001">
    <property type="protein sequence ID" value="MCY0148109.1"/>
    <property type="molecule type" value="Genomic_DNA"/>
</dbReference>
<dbReference type="InterPro" id="IPR005720">
    <property type="entry name" value="Dihydroorotate_DH_cat"/>
</dbReference>
<keyword evidence="2" id="KW-0479">Metal-binding</keyword>
<dbReference type="NCBIfam" id="NF006183">
    <property type="entry name" value="PRK08318.1"/>
    <property type="match status" value="1"/>
</dbReference>
<protein>
    <recommendedName>
        <fullName evidence="12">dihydrouracil dehydrogenase (NAD(+))</fullName>
        <ecNumber evidence="12">1.3.1.1</ecNumber>
    </recommendedName>
    <alternativeName>
        <fullName evidence="7">Dihydrothymine dehydrogenase</fullName>
    </alternativeName>
    <alternativeName>
        <fullName evidence="6">Dihydrouracil dehydrogenase</fullName>
    </alternativeName>
</protein>
<comment type="function">
    <text evidence="10">Involved in pyrimidine base degradation. Catalyzes physiologically the reduction of uracil to 5,6-dihydrouracil (DHU) by using NADH as a specific cosubstrate. It also catalyzes the reverse reaction and the reduction of thymine to 5,6-dihydrothymine (DHT).</text>
</comment>
<dbReference type="CDD" id="cd02940">
    <property type="entry name" value="DHPD_FMN"/>
    <property type="match status" value="1"/>
</dbReference>
<comment type="caution">
    <text evidence="15">The sequence shown here is derived from an EMBL/GenBank/DDBJ whole genome shotgun (WGS) entry which is preliminary data.</text>
</comment>
<name>A0ABT3Z8Q9_9HYPH</name>
<comment type="subunit">
    <text evidence="11">Heterotetramer of 2 PreA and 2 PreT subunits.</text>
</comment>
<evidence type="ECO:0000256" key="4">
    <source>
        <dbReference type="ARBA" id="ARBA00023004"/>
    </source>
</evidence>
<dbReference type="Pfam" id="PF01180">
    <property type="entry name" value="DHO_dh"/>
    <property type="match status" value="1"/>
</dbReference>
<dbReference type="Pfam" id="PF14697">
    <property type="entry name" value="Fer4_21"/>
    <property type="match status" value="1"/>
</dbReference>
<evidence type="ECO:0000256" key="1">
    <source>
        <dbReference type="ARBA" id="ARBA00010804"/>
    </source>
</evidence>
<comment type="catalytic activity">
    <reaction evidence="8">
        <text>5,6-dihydrothymine + NAD(+) = thymine + NADH + H(+)</text>
        <dbReference type="Rhea" id="RHEA:28791"/>
        <dbReference type="ChEBI" id="CHEBI:15378"/>
        <dbReference type="ChEBI" id="CHEBI:17821"/>
        <dbReference type="ChEBI" id="CHEBI:27468"/>
        <dbReference type="ChEBI" id="CHEBI:57540"/>
        <dbReference type="ChEBI" id="CHEBI:57945"/>
        <dbReference type="EC" id="1.3.1.1"/>
    </reaction>
</comment>
<dbReference type="EC" id="1.3.1.1" evidence="12"/>
<comment type="catalytic activity">
    <reaction evidence="9">
        <text>5,6-dihydrouracil + NAD(+) = uracil + NADH + H(+)</text>
        <dbReference type="Rhea" id="RHEA:20189"/>
        <dbReference type="ChEBI" id="CHEBI:15378"/>
        <dbReference type="ChEBI" id="CHEBI:15901"/>
        <dbReference type="ChEBI" id="CHEBI:17568"/>
        <dbReference type="ChEBI" id="CHEBI:57540"/>
        <dbReference type="ChEBI" id="CHEBI:57945"/>
        <dbReference type="EC" id="1.3.1.1"/>
    </reaction>
</comment>
<dbReference type="Proteomes" id="UP001073227">
    <property type="component" value="Unassembled WGS sequence"/>
</dbReference>
<evidence type="ECO:0000256" key="8">
    <source>
        <dbReference type="ARBA" id="ARBA00047685"/>
    </source>
</evidence>
<dbReference type="SUPFAM" id="SSF51395">
    <property type="entry name" value="FMN-linked oxidoreductases"/>
    <property type="match status" value="1"/>
</dbReference>
<dbReference type="InterPro" id="IPR013785">
    <property type="entry name" value="Aldolase_TIM"/>
</dbReference>
<comment type="similarity">
    <text evidence="1">Belongs to the dihydropyrimidine dehydrogenase family.</text>
</comment>
<evidence type="ECO:0000313" key="15">
    <source>
        <dbReference type="EMBL" id="MCY0148109.1"/>
    </source>
</evidence>
<evidence type="ECO:0000259" key="14">
    <source>
        <dbReference type="PROSITE" id="PS51379"/>
    </source>
</evidence>
<evidence type="ECO:0000256" key="7">
    <source>
        <dbReference type="ARBA" id="ARBA00032722"/>
    </source>
</evidence>
<dbReference type="SUPFAM" id="SSF54862">
    <property type="entry name" value="4Fe-4S ferredoxins"/>
    <property type="match status" value="1"/>
</dbReference>
<evidence type="ECO:0000256" key="13">
    <source>
        <dbReference type="SAM" id="MobiDB-lite"/>
    </source>
</evidence>
<evidence type="ECO:0000256" key="2">
    <source>
        <dbReference type="ARBA" id="ARBA00022723"/>
    </source>
</evidence>
<organism evidence="15 16">
    <name type="scientific">Hoeflea algicola</name>
    <dbReference type="NCBI Taxonomy" id="2983763"/>
    <lineage>
        <taxon>Bacteria</taxon>
        <taxon>Pseudomonadati</taxon>
        <taxon>Pseudomonadota</taxon>
        <taxon>Alphaproteobacteria</taxon>
        <taxon>Hyphomicrobiales</taxon>
        <taxon>Rhizobiaceae</taxon>
        <taxon>Hoeflea</taxon>
    </lineage>
</organism>
<dbReference type="InterPro" id="IPR017896">
    <property type="entry name" value="4Fe4S_Fe-S-bd"/>
</dbReference>
<evidence type="ECO:0000256" key="3">
    <source>
        <dbReference type="ARBA" id="ARBA00023002"/>
    </source>
</evidence>
<sequence length="436" mass="47581">MADLSTNFLGIKSPNPFWLASAPPTDKAYNVERAFEAGWGGVVWKTLGEAGPPVVNVNGPRYGAIWGPDRRLLGLNNIELITDRDLEINLREITEVKKRWPDRAMIVSIMVPCDEQSWKAILPRVEDTGADGIELNFGCPHGMSERGMGASVGQVPEYIQMVAEWCKQYCRLPVIVKLTPNITDIRYPARAAKAGGADAVSLINTISSIVSIDLDNFAPMPTIDGKGSHGGYCGPAVKPIALNMVAEIARDAETRGLPISGIGGIQTWRDAAEYIALGCGTVQVCTAAMTYGFKIVQEMTQGLSDWMDEKGYATLADFQGRAVPNVTDWQHLNLNYITKAKIDQDLCIKCGRCHIACEDTSHQAITSMVDGVRHFEVMDDECVGCNLCVNVCPVDDCITMVEMTEGTDPRTGRPIDPDYANWTTHPNNPMAKQAAE</sequence>
<dbReference type="PROSITE" id="PS51379">
    <property type="entry name" value="4FE4S_FER_2"/>
    <property type="match status" value="2"/>
</dbReference>
<feature type="domain" description="4Fe-4S ferredoxin-type" evidence="14">
    <location>
        <begin position="373"/>
        <end position="403"/>
    </location>
</feature>
<dbReference type="GO" id="GO:0004159">
    <property type="term" value="F:dihydropyrimidine dehydrogenase (NAD+) activity"/>
    <property type="evidence" value="ECO:0007669"/>
    <property type="project" value="UniProtKB-EC"/>
</dbReference>
<dbReference type="Gene3D" id="3.30.70.20">
    <property type="match status" value="1"/>
</dbReference>
<keyword evidence="3 15" id="KW-0560">Oxidoreductase</keyword>
<evidence type="ECO:0000256" key="12">
    <source>
        <dbReference type="ARBA" id="ARBA00049728"/>
    </source>
</evidence>
<feature type="compositionally biased region" description="Basic and acidic residues" evidence="13">
    <location>
        <begin position="407"/>
        <end position="416"/>
    </location>
</feature>
<dbReference type="PANTHER" id="PTHR43073:SF2">
    <property type="entry name" value="DIHYDROPYRIMIDINE DEHYDROGENASE [NADP(+)]"/>
    <property type="match status" value="1"/>
</dbReference>
<evidence type="ECO:0000313" key="16">
    <source>
        <dbReference type="Proteomes" id="UP001073227"/>
    </source>
</evidence>
<keyword evidence="4" id="KW-0408">Iron</keyword>
<feature type="region of interest" description="Disordered" evidence="13">
    <location>
        <begin position="407"/>
        <end position="436"/>
    </location>
</feature>
<evidence type="ECO:0000256" key="9">
    <source>
        <dbReference type="ARBA" id="ARBA00048792"/>
    </source>
</evidence>
<evidence type="ECO:0000256" key="11">
    <source>
        <dbReference type="ARBA" id="ARBA00049714"/>
    </source>
</evidence>
<keyword evidence="5" id="KW-0411">Iron-sulfur</keyword>
<accession>A0ABT3Z8Q9</accession>
<evidence type="ECO:0000256" key="10">
    <source>
        <dbReference type="ARBA" id="ARBA00049578"/>
    </source>
</evidence>
<dbReference type="Gene3D" id="3.20.20.70">
    <property type="entry name" value="Aldolase class I"/>
    <property type="match status" value="1"/>
</dbReference>
<reference evidence="15" key="1">
    <citation type="submission" date="2022-10" db="EMBL/GenBank/DDBJ databases">
        <title>Hoeflea sp. G2-23, isolated from marine algae.</title>
        <authorList>
            <person name="Kristyanto S."/>
            <person name="Kim J.M."/>
            <person name="Jeon C.O."/>
        </authorList>
    </citation>
    <scope>NUCLEOTIDE SEQUENCE</scope>
    <source>
        <strain evidence="15">G2-23</strain>
    </source>
</reference>
<dbReference type="RefSeq" id="WP_267653694.1">
    <property type="nucleotide sequence ID" value="NZ_JAOVZR010000001.1"/>
</dbReference>
<evidence type="ECO:0000256" key="5">
    <source>
        <dbReference type="ARBA" id="ARBA00023014"/>
    </source>
</evidence>
<feature type="domain" description="4Fe-4S ferredoxin-type" evidence="14">
    <location>
        <begin position="338"/>
        <end position="371"/>
    </location>
</feature>
<dbReference type="PANTHER" id="PTHR43073">
    <property type="entry name" value="DIHYDROPYRIMIDINE DEHYDROGENASE [NADP(+)]"/>
    <property type="match status" value="1"/>
</dbReference>
<dbReference type="InterPro" id="IPR017900">
    <property type="entry name" value="4Fe4S_Fe_S_CS"/>
</dbReference>
<evidence type="ECO:0000256" key="6">
    <source>
        <dbReference type="ARBA" id="ARBA00030119"/>
    </source>
</evidence>
<gene>
    <name evidence="15" type="primary">preA</name>
    <name evidence="15" type="ORF">OEG84_10400</name>
</gene>
<keyword evidence="16" id="KW-1185">Reference proteome</keyword>
<proteinExistence type="inferred from homology"/>
<dbReference type="PROSITE" id="PS00198">
    <property type="entry name" value="4FE4S_FER_1"/>
    <property type="match status" value="2"/>
</dbReference>